<feature type="domain" description="SIS" evidence="1">
    <location>
        <begin position="39"/>
        <end position="181"/>
    </location>
</feature>
<gene>
    <name evidence="2" type="primary">kdsD_11</name>
    <name evidence="2" type="ORF">SDC9_98601</name>
</gene>
<sequence>MKELKEDAILQRAIQSLKIESKAISDIIDYLDKESFLKAVEVLSSCPKIITCASGSSGIAAKKFAHSLCCIERNAQFLSPAEAIHGGMGCMKKGDAVVMVSRGGKTAELLPIIEVCNKKEVILIGVTENLDAPLAKNSQIVVPMKIEKESDGLNVMATASFVATIAIFDAMLASIMETTGYSLEQFALIHPGGAVGSRLNG</sequence>
<dbReference type="PANTHER" id="PTHR38418">
    <property type="entry name" value="SUGAR ISOMERASE, KPSF/GUTQ (AFU_ORTHOLOGUE AFUA_6G08860)"/>
    <property type="match status" value="1"/>
</dbReference>
<dbReference type="GO" id="GO:1901135">
    <property type="term" value="P:carbohydrate derivative metabolic process"/>
    <property type="evidence" value="ECO:0007669"/>
    <property type="project" value="InterPro"/>
</dbReference>
<dbReference type="AlphaFoldDB" id="A0A645AFB1"/>
<comment type="caution">
    <text evidence="2">The sequence shown here is derived from an EMBL/GenBank/DDBJ whole genome shotgun (WGS) entry which is preliminary data.</text>
</comment>
<dbReference type="PROSITE" id="PS51464">
    <property type="entry name" value="SIS"/>
    <property type="match status" value="1"/>
</dbReference>
<dbReference type="InterPro" id="IPR046348">
    <property type="entry name" value="SIS_dom_sf"/>
</dbReference>
<name>A0A645AFB1_9ZZZZ</name>
<dbReference type="GO" id="GO:0097367">
    <property type="term" value="F:carbohydrate derivative binding"/>
    <property type="evidence" value="ECO:0007669"/>
    <property type="project" value="InterPro"/>
</dbReference>
<dbReference type="Pfam" id="PF01380">
    <property type="entry name" value="SIS"/>
    <property type="match status" value="1"/>
</dbReference>
<dbReference type="EMBL" id="VSSQ01013598">
    <property type="protein sequence ID" value="MPM51850.1"/>
    <property type="molecule type" value="Genomic_DNA"/>
</dbReference>
<reference evidence="2" key="1">
    <citation type="submission" date="2019-08" db="EMBL/GenBank/DDBJ databases">
        <authorList>
            <person name="Kucharzyk K."/>
            <person name="Murdoch R.W."/>
            <person name="Higgins S."/>
            <person name="Loffler F."/>
        </authorList>
    </citation>
    <scope>NUCLEOTIDE SEQUENCE</scope>
</reference>
<evidence type="ECO:0000259" key="1">
    <source>
        <dbReference type="PROSITE" id="PS51464"/>
    </source>
</evidence>
<dbReference type="PANTHER" id="PTHR38418:SF2">
    <property type="entry name" value="SUGAR ISOMERASE, KPSF_GUTQ (AFU_ORTHOLOGUE AFUA_6G08860)"/>
    <property type="match status" value="1"/>
</dbReference>
<protein>
    <submittedName>
        <fullName evidence="2">Arabinose 5-phosphate isomerase KdsD</fullName>
        <ecNumber evidence="2">5.3.1.13</ecNumber>
    </submittedName>
</protein>
<dbReference type="GO" id="GO:0019146">
    <property type="term" value="F:arabinose-5-phosphate isomerase activity"/>
    <property type="evidence" value="ECO:0007669"/>
    <property type="project" value="UniProtKB-EC"/>
</dbReference>
<accession>A0A645AFB1</accession>
<keyword evidence="2" id="KW-0413">Isomerase</keyword>
<organism evidence="2">
    <name type="scientific">bioreactor metagenome</name>
    <dbReference type="NCBI Taxonomy" id="1076179"/>
    <lineage>
        <taxon>unclassified sequences</taxon>
        <taxon>metagenomes</taxon>
        <taxon>ecological metagenomes</taxon>
    </lineage>
</organism>
<dbReference type="InterPro" id="IPR001347">
    <property type="entry name" value="SIS_dom"/>
</dbReference>
<proteinExistence type="predicted"/>
<dbReference type="Gene3D" id="3.40.50.10490">
    <property type="entry name" value="Glucose-6-phosphate isomerase like protein, domain 1"/>
    <property type="match status" value="1"/>
</dbReference>
<dbReference type="EC" id="5.3.1.13" evidence="2"/>
<evidence type="ECO:0000313" key="2">
    <source>
        <dbReference type="EMBL" id="MPM51850.1"/>
    </source>
</evidence>
<dbReference type="SUPFAM" id="SSF53697">
    <property type="entry name" value="SIS domain"/>
    <property type="match status" value="1"/>
</dbReference>